<feature type="domain" description="Bacterial Ig-like" evidence="2">
    <location>
        <begin position="3820"/>
        <end position="3911"/>
    </location>
</feature>
<feature type="domain" description="Bacterial Ig-like" evidence="2">
    <location>
        <begin position="2317"/>
        <end position="2418"/>
    </location>
</feature>
<feature type="compositionally biased region" description="Polar residues" evidence="1">
    <location>
        <begin position="209"/>
        <end position="227"/>
    </location>
</feature>
<feature type="domain" description="Bacterial Ig-like" evidence="2">
    <location>
        <begin position="5701"/>
        <end position="5799"/>
    </location>
</feature>
<evidence type="ECO:0000259" key="2">
    <source>
        <dbReference type="Pfam" id="PF19077"/>
    </source>
</evidence>
<feature type="domain" description="Bacterial Ig-like" evidence="2">
    <location>
        <begin position="2716"/>
        <end position="2817"/>
    </location>
</feature>
<feature type="domain" description="Bacterial Ig-like" evidence="2">
    <location>
        <begin position="3421"/>
        <end position="3512"/>
    </location>
</feature>
<feature type="domain" description="Bacterial Ig-like" evidence="2">
    <location>
        <begin position="825"/>
        <end position="918"/>
    </location>
</feature>
<feature type="domain" description="Bacterial Ig-like" evidence="2">
    <location>
        <begin position="6578"/>
        <end position="6668"/>
    </location>
</feature>
<feature type="domain" description="Bacterial Ig-like" evidence="2">
    <location>
        <begin position="1428"/>
        <end position="1520"/>
    </location>
</feature>
<feature type="domain" description="Bacterial Ig-like" evidence="2">
    <location>
        <begin position="5013"/>
        <end position="5114"/>
    </location>
</feature>
<feature type="domain" description="Bacterial Ig-like" evidence="2">
    <location>
        <begin position="2226"/>
        <end position="2316"/>
    </location>
</feature>
<feature type="domain" description="Bacterial Ig-like" evidence="2">
    <location>
        <begin position="341"/>
        <end position="429"/>
    </location>
</feature>
<feature type="domain" description="Bacterial Ig-like" evidence="2">
    <location>
        <begin position="3023"/>
        <end position="3114"/>
    </location>
</feature>
<feature type="domain" description="Bacterial Ig-like" evidence="2">
    <location>
        <begin position="6105"/>
        <end position="6188"/>
    </location>
</feature>
<feature type="domain" description="Bacterial Ig-like" evidence="2">
    <location>
        <begin position="2423"/>
        <end position="2515"/>
    </location>
</feature>
<feature type="domain" description="Bacterial Ig-like" evidence="2">
    <location>
        <begin position="1919"/>
        <end position="2020"/>
    </location>
</feature>
<feature type="domain" description="Bacterial Ig-like" evidence="2">
    <location>
        <begin position="5213"/>
        <end position="5310"/>
    </location>
</feature>
<feature type="domain" description="Bacterial Ig-like" evidence="2">
    <location>
        <begin position="651"/>
        <end position="724"/>
    </location>
</feature>
<feature type="domain" description="Bacterial Ig-like" evidence="2">
    <location>
        <begin position="4511"/>
        <end position="4612"/>
    </location>
</feature>
<feature type="domain" description="Bacterial Ig-like" evidence="2">
    <location>
        <begin position="6397"/>
        <end position="6471"/>
    </location>
</feature>
<feature type="domain" description="Bacterial Ig-like" evidence="2">
    <location>
        <begin position="6476"/>
        <end position="6570"/>
    </location>
</feature>
<feature type="domain" description="Bacterial Ig-like" evidence="2">
    <location>
        <begin position="5803"/>
        <end position="5901"/>
    </location>
</feature>
<feature type="domain" description="Bacterial Ig-like" evidence="2">
    <location>
        <begin position="3621"/>
        <end position="3712"/>
    </location>
</feature>
<feature type="domain" description="Bacterial Ig-like" evidence="2">
    <location>
        <begin position="5316"/>
        <end position="5408"/>
    </location>
</feature>
<dbReference type="InterPro" id="IPR044016">
    <property type="entry name" value="Big_13"/>
</dbReference>
<feature type="domain" description="Bacterial Ig-like" evidence="2">
    <location>
        <begin position="728"/>
        <end position="821"/>
    </location>
</feature>
<feature type="domain" description="Bacterial Ig-like" evidence="2">
    <location>
        <begin position="5611"/>
        <end position="5700"/>
    </location>
</feature>
<feature type="domain" description="Bacterial Ig-like" evidence="2">
    <location>
        <begin position="2823"/>
        <end position="2915"/>
    </location>
</feature>
<feature type="domain" description="Bacterial Ig-like" evidence="2">
    <location>
        <begin position="6953"/>
        <end position="7048"/>
    </location>
</feature>
<feature type="domain" description="Bacterial Ig-like" evidence="2">
    <location>
        <begin position="532"/>
        <end position="626"/>
    </location>
</feature>
<feature type="domain" description="Bacterial Ig-like" evidence="2">
    <location>
        <begin position="4910"/>
        <end position="5011"/>
    </location>
</feature>
<proteinExistence type="predicted"/>
<sequence length="7972" mass="851306">MKNMNIKKVFADQNSVIDLSSLGDAKGAKVSLAGPDMNITTSHGSVIIVNGALYSSIKGNNLIIKFKDKSIPGSKVIGSVDLKDIQLERIDSSLVDAGLVEKKGNGKNRNARKDEELQKQLDDAEGAKKEADKAKEEAEKAKEAAEKAISEAFEIQNSSKQIEEMLQNFLSDNVAKDNLAQQDNAIQQNTLSKAAQNIKQDESEKITPQPLNKNTGSGRSNSSKNYDNQFEAEPVKEKLKISFKLAAESNSGSKDDSITNFTKPQFIGSTSPNATVVIKINGISVGQVVADKLGNFTFTAPEKLADGTYNLEAEATTSNAMGSTKLAITIDSVIDKPSFELSPESSIPGHQGLTATLTPSIIGTAEENAKVNIYVNDKLITSVDVDKNGKWSYGFKGKELIEGDNNIKVVAVDKAGNQSEISNVITIDTIPPEKPTIELDINSDSGVKDDNITNSTLPTFIGVAEPGATVSIYIGIKHLGDVVAAKDGSWSYTLTEPLKDGEYHLTATATDIAGHTSETSDLTFTIDTRISYFSAELDPADDSGIVGDNVTNNSRPTFIGKSEPNTTINVKNSETGELVVLKANAEGEWQFAFTSDSAEGINNLVFTVEDVAGNQKDFYFSYVIDTVAPTAPTVSLDDFVTLPNGIILSGDDTPALVGTAEPKSTISILREGKFYASIDVDSNGSWSYQFNEKLPQGVYDIEIVSQDIAGNKSSAIKYSFTIQTEVVIPKAELDAVDDSGEKGDWITNKHNALTLLGTAGKFATVNIIIDGKAIGVTTADEHGNWTFDISRNLSDDVYTVTVEAVDPLGNTASADYQLTIDSFTPIPTVMLHDSADSGVKGDLITRVNTPLFTGSAEPNAKVSIYVDGILSGEAIAGDDGVWNFQFSNILPDGMHEVMVKAEDIAGNKASSSIYNFQILTHTQKPTIELVDDTGLDNTDHIINEKRPALTGTAAPYSIVKLYIDNALVAEVRTNKDGVWDYTLKPDQSLADGDHKITATVEDIAGNIAHSDAFLFSVDTTISIPVVSLSPDSESGILDDNLTNITKPTLILRNIDSDVRNVQVWDAISNTQIGIATQQSNGTWTYTFTSDLIDGLHQVYVKAEDIAGNKVTGPTFDFTIDTTLSIPVISLIAKDDTGVADDNITNINKPDFIISGIDSDAHRVVVQVTHNGVNEQIVLTQDGGNWVFTPASTWDDGSYTLQVTVEDEAGNIRQSTPLTVKVDTQIAINSIELINDTGIADDNITNDMRPHFRVEVPNDVNMVRLSIDGGKTWGSATKNTAGIWDYSWPTNVTEGSHILTVEATDIAGNKLTQTLDFTIDTLLTVPTIALDSADDSGVTGDNITNSKTPGFTLSNIDGDVIRVALQITHNGKNEVVALTQSGGNWVFTPDHDWADGSYTLQVTVEDEAGNIRQSTPLTVKVDTQIAIDNIELINDTGMVGDNLTNDIHPQFRVTVPDDVDRVRLSIDGGKTWVNATPGLIKGSWDYTWLGKVPEGKHTLIVEATDIAGNTATRTLDFTVDTTLSVPTITLDTANDSGVAGDNITNEKTPGFTLGNIDADASRVVVQVTHNGKSEEVELTQTSGNWVFTPTSAWADGNYTLTVKVTDEAGNTRQSAPLSVKVDTQVTIDGIVLVNDSGITSDNITNEVHPHFRVTVPEDVNVVRLSIDGGTTWINATPSSTGIWDYTWPDAVPEGKHTLVVEAIDIAGNKATQALGFTIDTTLSVPTITLDTANDSGVAGDNITNEKTPGFTINGIDADAIRVAVQVTHNGTNQEVELTQIGGQWHFTPASNWVDGNYTLTVKVEDRAGNVSQSAPLAVTIDTQTEINNIVLVNDTGMPDDNLTNALRPEFRVTVPEDVNAVRLSIDGGKTWVDAKKTSAGVWDYSWTTDITEGVHTLTVEATDIAGNTATRTLNFTVDTTLSVPTITLDTANDSGVAGDNITNEKTPGFTINGIDTDASRVVVTVTHDGKSEEVALTKNGGGWTFTPDSAWTDGRYTLTVTVEDDAGNIRHSAPLAVTVDTRTAINSIELVNDSGVAGDNLTNEMRPHFRVEVPEDVNAVRLSIDGGKTWMHASKSAAGVWDYSWLTDVPEGTYTLAVEVTDIAGNTATRTLDFTIDTTLSMPTITLDNADDTGERGDNLTNRPQPNFILQHIDADVASVVVSVTHDGTTSVFDASQEAGGWRFTPDRDWTDGSYTLSVTVTDKAGNVSQSTPLTVTVDTHISIGKVELINDSGVVGDNMTNDIHPQFRVTVPEDVNSVRLSIDGGATWVKATQGAAGIWDYTWPDDVKDGKYTLQVEATDKAGNTITRMLEFTIDTTLTTPTIALDHKDDSGITGDNLTNAKKPGFILGNIDVDASRVVVQVTHDGKSEEVALTKSGGQWSFTPTAPWGDGGYTLTVTVEDKAGNVSHSAPLTVTVDTQTAINSIALVNDTGIPDDNLTNAVRPHFRVTVPDDVNAVRLSIDGGKTWVDAKRTSAGVWDYSWLTDVTEGAHTLTVEATDVAGNTVKETMSFTVDTTLSVPLIALDSADDSGVRGDELTRVNRPTFLLDNIDNDARHVTVEVQYGSTREVLKATQGANGRWSFTPAGDWADGQYTLTVKVEDEAGNIRQSAPLTVTVDTQTAIDGIELVNDHGISGDNLTNALRPEFRVTTPGDVNTVRLSLDGDTNWVNATKNAAGVWEYNWPGDVGEGKHTLTVEATDAAGNTATRTLEFTIDTTLSVPVITLDSADDSGNRGDNVTSVRSPGFTIENIDPDANRVTVQIAHDGSSREVELTQTGGRWHFTPDSAWTDGSYTLTVKVEDNAGNIRYSTPLDVKVDTHTSINRIELVNDNGVPDDNLTNEMRPQFRVTVPEDVTVVRLSLDGSGDWVSATAGATKGEWNYSWSSDVGEGKHVLTVEVTDAAGNTATKTLDFRIDTRLSEPVITLNSADDTGVPGDGLTSRAQPSFTLQDIDADVVRVTVSVEHGGRTETFDVLQGAGGWIFTPAAAWTDGSYTLKVTVEDEAGNIRHSAPLDVKVDTQTAIDRIELVNDSGEPADNLTNDVRPEFRVTVPEDVNRVRVSLDGGKTWMDATKASAGVWSYTWSSDVTEGAHVLTVEATDIAGNTATRTLGFTIDTTLSTPTIELDGPDDTGVQGDNLTNRSQPTFILKDVDPDAASVMVSVNHGGTTTTFAATNGAGGWRFTPASDWTDGAYTLSVTVTDKAGNVSHSAPLTVNVDTHVTIDSIVLVNDSSFIGDNLTNEVRPHFRVTVPGDVNVVRLSLNDGKTWGNATQSASGDWEYIWPDDVTEGKHTLTVEATDIAGNKATQMLEFIIDTTLSTPTITLDAVDDSGVAGDNITNEKTPGFTINGIDADASQVMVVVTHNGKSKELALTQVSGRWHFTPDSDWTDGNYTLTVKVEDKAGNMSQSSPLTVTVDTQTVISSIVLVNDSGIVGDKMTNNVHPHFRVTVPEDVNVVRLSIDGGTTWGNATQSAVKGIWNYNWPTDVGDGKYTLMVEAIDAAGNKATQTLEFIVDATLSVPTITLDTANDSGVAGDNITNEKTPGFTINGIDADAIRVAVQVTHNGTNQEVELTQIGGQWHFTPASNWVDGNYTLTVKVEDRAGNVSQSAPLAVTIDTQTEINNIVLVNDTGMPDDNLTNALRPEFRVTVPEDVNAVRLSIDGGKTWVDAKKTSAGVWDYSWTTDITEGVHTLTVEATDIAGNTATRTLNFTVDTTLSVPTITLDTANDSGVAGDNITNEKTPGFTINGIDTDASRVVVTVTHDGKSEEVALTKNGGGWTFTPDSAWTDGRYTLTVTVEDDAGNIRHSAPLAVTIDTQTEINNIVLVNDTGVPDDNLTNALRPEFRIEVPEDVNAVRLSIDGGKTWVDANKTSAGVWDYNWTTDITDGVHTLTVKVTDVAGNTATRTLDFTVDTTLLVPTITLDNADDSGTKGDDLTNVNKPTFLLGNIDSDARFVTVEIQHGSIKEVLTATRGTDGRWHFTPDNVWGDGRYTLTVKVEDEAGNIRYSAPLSVTVDTDITINKIELVNDSGVVGDNMTNDIHPQFRVTVPEDVNSVRLSIDGGATWVKAMQGAAGTWGYTWPDDVKDGKYTLQVEATDKAGNTITQMLEFTIDTTLSIPTIELDSKDDTGTQGDELTHRTQPKFILQHIDVDAVSVMVSVEHGGVTSTFDAIKGASGWSFTPTAPWGDGGYTLTVTVEDKAGNVSHSAPLTVTVDTQTAINSIALVNDTGIPDDNLTNAVRPHFRVTVPDDVNAVRLSIDGGKTWVDAKRTSAGVWDYSWLTDVTEGVHTLTVEATDVAGNTVKETMSFTVDTTLSVPLIALDSADDSGVRGDELTRVNRPTFLLDNIDNDARHVTVEVQYGSTREVLKATQGANGRWSFTPAGDWADGQYTLTVKVEDEAGNIRQSAPLTVTVDTQTAIDGIELVNDHGISGDNLTNALRPEFRVTTPGDVNTVRLSLDGDTNWVNATKNAAGVWEYNWPGDVGEGKHTLTVEATDAAGNTATRTLEFTIDTTLSVPVITLDSADDSGNRGDNVTSVRSPGFTIENIDPDANRVTVQIAHDGSSREVELTQTGGRWHFTPDSAWTDGSYTLTVKVEDNAGNIRYSTPLDVKVDTHTSINRIELVNDNGVPDDNLTNEMRPQFRVTVPEDVTVVRLSLDGSGDWVNATAGATKGEWNYSWSSDVGEGKHVLTVEVTDAAGNTATKTLDFRIDTRLSEPVITLNSADDTGVPGDGLTSRAQPSFTLQDIDADVVRVTVSVEHGGRTETFDVLQGAGGWIFTPAAAWTDGSYTLKVTVEDEAGNIRHSAPLDVKVDTQTAIDRIELVNDSGEPADNLTNDVRPEFRVTVPEDVNRVRVSLDGGKTWMDATKASAGVWSYTWSSDVTEGAHVLTVEATDIAGNTATRTLDFTIDTTLSTPTIELAPDQDTGQSKNDNLTSLTQPVFVLGHIDNDVQRVELQIEHNGTFKNIILTESADGWRYRPDAALNDGSYKLTVTVTDTAGNKTTSAPLTVTIDSTLSTPVIALANGEDSGVVGDQLTNHDHPVFDLSHIDSDALHVMVRVTHNGSSHEEAAVFNNGKWSFSPSVSWADGLYQLAVVVEDRAGNVKESAQLDVRIDTTTTINNIVLLNDTGVLGDQLTNNAKPSFRVEVPADVAQMRATLDGGTTWIPIRRNADGQWIFASTNNLTDGQHTLRIEATDTAGNVASKDLVFNIDTHLQIPTIALGAGQDTGANTSDHITNISRPTFVIGNVDADVIKVMVTIGTNTYNATKVGGTWEFRPDNAIPDGSYNVSVTIEDKAGNIATSQPLSIMVDTRAEINSVTLLTDSGDSSSDNITNVNKPQFEIVAANDTVQVRVKIDNTGNWIDLAQSVEGHWEFNVGTALPDGQHSLLVEVVDVAGNVAQQTLNFTVDTTLREPNIVLDPTQDTGDDSNDNITNINKPTFIIGNVDNDVSHIVIHLDGRDYIIENNGAKLTFTPDKPLTDGHHTLTVTVTDIAGNTKTSAELQVEIDTQVQIDRVSLTTDSGVNDSDRITNVARPSFNIVTPDDVTKVLVSFDGVNWSPASKNAAGQWDFTAGSALLEGHYVLHVQATDRAGNTANSSLAFTVDTHVDGLNITMLDDTGNDAADRITNITSPRFEISARESLQVVTVTLNGNVTTLNKGMGNKWIYTPEIPLLDGHYKLEVTAEDIAGNTINQEISFTIDTTVPVPDVDLLDADDSGESAVDNITNVTKPRFIISDIPTDIDTVTIKINGVSYPITLDGSNTGTFQVPVALKDGVYEAVVVFRDLAGNISETKLPFTIDTATSVSVRMDPTSDTGSSNSDNLTNRKSPKFGGTAEPDAKLVITIIDDTSGHEVLKKLVTVGVDGNWSMTPDALADGIYTIKVVSTDIAGNTAEAQDRFTIDTVTPDPTIQLTDSSIDDMHEATSLRPEFKGIAEAFSTIMIQWDGKVIGSANANSNGEWSWTPPSILTPGSYVISIVAKDKAGNESSQVDFPVVIPVIDVTPPTIKLSDDSDSGALGDFITNDKTPTLIGSTLPNTIVSIYIDGKKVGEATSDTAGRYAFQMQEQPDGTYVVEVGILNPRVNEEIRSAAVSLVIDTQVADLEWHISGIHEDKYINTVTPEISGTSEPNSKITVFVNGIEKAAAYTTAGGHWGVILPTLGNDGNYVLTFKVEDIAGNVKEFGPQEITLDTVIAPLTVTLREVDDSGKLGDWITNKSHVNIDGTAEAGSTLTIKTQGGVVVTTFEVGSDGHWSAELDLSNGNNIFVVESVDKAGNSQQKELLVEYDTQIEISAISLSRDSNSGDKYDLITNDKSPELVAMTEPGATVQVYINDVLQATVEANSAGNVSYTMPANSADGNYHVQFVATDIAGNRTESAVATVTIDSEIAVFTIDEGSLPTISNSRALSVAGQGEAGAQVSIFVDNKLVNVVMVEADGSWRAPILLQDDGTFKIHFSITDIAGNTQASKNFSVDVDSSTEFPTITLEDSSNSGLVDDLITNHNTPSFVGTAEAGATIHFYVDEKIVANILVQDDGRWSYQFDNSLKDGEYSIRVVAEDTAGNRAESPRLIVTIDTSTYIEPPTLTAGSDNGMYINDGVTSQTRPQFSINGEFNQSVQIYIDGKLVDTVTVTDRNQVYQPVAPLGDGSHSIYYVITDKAGNTATSKTLDFSIDTSNKTPVVIEAIDGHTLAEMTGSDGKIYITDTTHNIIFRGSAEPDSLMGLTINGLNVGQVWVSQTGEWQMPVNSVYLSQGLLEIKIKSTDRGGNVNEKSYSIWVDTMIEDFTSELDDNKSSSQNDWWSNNTLITMRGLGEAGATVSLVLAGVTLATTVVAANGQWALSTDQLPEGKYDITLSIEDNAGNRKEEIREIFIDRAAPVAPAITYSDIVDDLVIMKGTGEAKSKLTITDSEGNIYTLTVPDNGNWSMAIPYPSEGKFTISSTDRIGNTSDVVSVDLIKEIPTISLAVDSNSGSKDDNITHDKQPTFIIGNLESDIVNVQIDINGMAYNAEKRADGVWFFTPDTALADGTYTISVTANDAAGNQKNSLPITVTIDTTLKVPEIALAAGEDTGASGSDNVTNHTQPKFTLQHIDADVTGVTVSVAHNGTTDTYPVTKGDDGWIFSPSAAWSDGSYTLSVTVVDGAGNTQQSSSLTVTVDSTLKVPEIALAAGEDTGTSGSDNVTNHTQPKFTLQHIDADVTGVTVSVAHNGTTDTYPVTKGDDGWSFSPSAAWSDGNYTLSVTVVDGAGNTQQSSSLTVTVDSTLKVPEIALAAGEDTGASGSDNVTNHTQPKFTLQHIDADVTGVTVSVAHNGTTDTYPVTKGDDGWIFSPSAAWSDGSYTLSVTVVDGAGNTQQSSSLTVTVDSTLKVPEIALAAGEDTGTSGSDNVTNHTQPKFTLQHIDADVTGVTVSVAHNGTTDTYPVTKGDDGWSFSPSAAWSDGNYTLSVTVVDGAGNTQQSSSLTVTVDSTLKVPEIALAAGEDTGASGSDNVTNHTQPKFTLQHIDADVTGVTVSVAHNGTTDTYPVTKGDDGWIFSPSAAWSDGSYTLSVTVVDGAGNTQQSSSLTVTVDSTLKVPEIALAAGEDTGTSGSDNVTNHTQPKFTLQHIDADVTGVTVSVAHNGTTDTYPVTKGDDGWSFSPSAAWSDGNYTLSVTVVDGAGNTQQSSSLTVTVDSTLKVPEIALAAGEDTGASGSDNVTNHTQPKFTLQHIDADVTGVTVSVAHNGTTDTYPVTKGDDGWIFSPSAAWSDGSYTLSVTVVDGAGNTQQSSSLTVTVDSTITATAPVEAGDVSEFAMATDVAQPESERVSIESEKNHSPAMFSMMSAVGEVAAQEDAYNIVLLNTESGDVTERSISQTPSFAISVPDNIVNVSVMFEGEEIDLPINNQKAIFEVPVPLNDGEYTIDVKFIDKDADYLIKEKTFSVDHSSADIVNSMSERGNSEDEVNVSAPESAVTHHNNGAVEIFTISEVSLPVDNQEEHA</sequence>
<dbReference type="EMBL" id="CP023345">
    <property type="protein sequence ID" value="ATW57240.1"/>
    <property type="molecule type" value="Genomic_DNA"/>
</dbReference>
<feature type="domain" description="Bacterial Ig-like" evidence="2">
    <location>
        <begin position="6783"/>
        <end position="6867"/>
    </location>
</feature>
<feature type="domain" description="Bacterial Ig-like" evidence="2">
    <location>
        <begin position="5409"/>
        <end position="5507"/>
    </location>
</feature>
<feature type="domain" description="Bacterial Ig-like" evidence="2">
    <location>
        <begin position="2626"/>
        <end position="2715"/>
    </location>
</feature>
<organism evidence="3 4">
    <name type="scientific">Salmonella diarizonae</name>
    <dbReference type="NCBI Taxonomy" id="59204"/>
    <lineage>
        <taxon>Bacteria</taxon>
        <taxon>Pseudomonadati</taxon>
        <taxon>Pseudomonadota</taxon>
        <taxon>Gammaproteobacteria</taxon>
        <taxon>Enterobacterales</taxon>
        <taxon>Enterobacteriaceae</taxon>
        <taxon>Salmonella</taxon>
    </lineage>
</organism>
<feature type="domain" description="Bacterial Ig-like" evidence="2">
    <location>
        <begin position="6286"/>
        <end position="6381"/>
    </location>
</feature>
<feature type="domain" description="Bacterial Ig-like" evidence="2">
    <location>
        <begin position="5999"/>
        <end position="6095"/>
    </location>
</feature>
<feature type="domain" description="Bacterial Ig-like" evidence="2">
    <location>
        <begin position="7461"/>
        <end position="7562"/>
    </location>
</feature>
<feature type="compositionally biased region" description="Polar residues" evidence="1">
    <location>
        <begin position="5805"/>
        <end position="5824"/>
    </location>
</feature>
<protein>
    <recommendedName>
        <fullName evidence="2">Bacterial Ig-like domain-containing protein</fullName>
    </recommendedName>
</protein>
<dbReference type="SUPFAM" id="SSF81296">
    <property type="entry name" value="E set domains"/>
    <property type="match status" value="15"/>
</dbReference>
<feature type="domain" description="Bacterial Ig-like" evidence="2">
    <location>
        <begin position="7667"/>
        <end position="7768"/>
    </location>
</feature>
<dbReference type="SUPFAM" id="SSF50939">
    <property type="entry name" value="Sialidases"/>
    <property type="match status" value="1"/>
</dbReference>
<feature type="domain" description="Bacterial Ig-like" evidence="2">
    <location>
        <begin position="1827"/>
        <end position="1918"/>
    </location>
</feature>
<dbReference type="Proteomes" id="UP000230639">
    <property type="component" value="Chromosome"/>
</dbReference>
<dbReference type="InterPro" id="IPR036278">
    <property type="entry name" value="Sialidase_sf"/>
</dbReference>
<accession>A0A2I5HP40</accession>
<dbReference type="InterPro" id="IPR014756">
    <property type="entry name" value="Ig_E-set"/>
</dbReference>
<feature type="domain" description="Bacterial Ig-like" evidence="2">
    <location>
        <begin position="7255"/>
        <end position="7356"/>
    </location>
</feature>
<feature type="domain" description="Bacterial Ig-like" evidence="2">
    <location>
        <begin position="5513"/>
        <end position="5604"/>
    </location>
</feature>
<feature type="region of interest" description="Disordered" evidence="1">
    <location>
        <begin position="192"/>
        <end position="227"/>
    </location>
</feature>
<feature type="domain" description="Bacterial Ig-like" evidence="2">
    <location>
        <begin position="2516"/>
        <end position="2618"/>
    </location>
</feature>
<feature type="domain" description="Bacterial Ig-like" evidence="2">
    <location>
        <begin position="1521"/>
        <end position="1622"/>
    </location>
</feature>
<feature type="domain" description="Bacterial Ig-like" evidence="2">
    <location>
        <begin position="3314"/>
        <end position="3415"/>
    </location>
</feature>
<feature type="domain" description="Bacterial Ig-like" evidence="2">
    <location>
        <begin position="1229"/>
        <end position="1320"/>
    </location>
</feature>
<feature type="region of interest" description="Disordered" evidence="1">
    <location>
        <begin position="103"/>
        <end position="143"/>
    </location>
</feature>
<feature type="domain" description="Bacterial Ig-like" evidence="2">
    <location>
        <begin position="1020"/>
        <end position="1121"/>
    </location>
</feature>
<feature type="domain" description="Bacterial Ig-like" evidence="2">
    <location>
        <begin position="3115"/>
        <end position="3216"/>
    </location>
</feature>
<dbReference type="InterPro" id="IPR013783">
    <property type="entry name" value="Ig-like_fold"/>
</dbReference>
<evidence type="ECO:0000256" key="1">
    <source>
        <dbReference type="SAM" id="MobiDB-lite"/>
    </source>
</evidence>
<feature type="domain" description="Bacterial Ig-like" evidence="2">
    <location>
        <begin position="4618"/>
        <end position="4710"/>
    </location>
</feature>
<feature type="domain" description="Bacterial Ig-like" evidence="2">
    <location>
        <begin position="4712"/>
        <end position="4812"/>
    </location>
</feature>
<feature type="domain" description="Bacterial Ig-like" evidence="2">
    <location>
        <begin position="241"/>
        <end position="331"/>
    </location>
</feature>
<feature type="domain" description="Bacterial Ig-like" evidence="2">
    <location>
        <begin position="5912"/>
        <end position="5994"/>
    </location>
</feature>
<reference evidence="3 4" key="1">
    <citation type="submission" date="2017-09" db="EMBL/GenBank/DDBJ databases">
        <title>Complete genome of Salmonella enterica subsp. diarizonae isolated from stool of a patient with bacterial enteropathy.</title>
        <authorList>
            <person name="Zhou J."/>
            <person name="Chen Q."/>
            <person name="Guo L."/>
            <person name="Fan J."/>
        </authorList>
    </citation>
    <scope>NUCLEOTIDE SEQUENCE [LARGE SCALE GENOMIC DNA]</scope>
    <source>
        <strain evidence="3 4">HZS154</strain>
    </source>
</reference>
<dbReference type="PANTHER" id="PTHR14795">
    <property type="entry name" value="HELICASE RELATED"/>
    <property type="match status" value="1"/>
</dbReference>
<evidence type="ECO:0000313" key="3">
    <source>
        <dbReference type="EMBL" id="ATW57240.1"/>
    </source>
</evidence>
<dbReference type="PANTHER" id="PTHR14795:SF0">
    <property type="entry name" value="TRANSMEMBRANE PROTEIN 62"/>
    <property type="match status" value="1"/>
</dbReference>
<feature type="domain" description="Bacterial Ig-like" evidence="2">
    <location>
        <begin position="7358"/>
        <end position="7459"/>
    </location>
</feature>
<dbReference type="Gene3D" id="2.60.40.10">
    <property type="entry name" value="Immunoglobulins"/>
    <property type="match status" value="75"/>
</dbReference>
<feature type="domain" description="Bacterial Ig-like" evidence="2">
    <location>
        <begin position="4218"/>
        <end position="4310"/>
    </location>
</feature>
<feature type="domain" description="Bacterial Ig-like" evidence="2">
    <location>
        <begin position="3223"/>
        <end position="3313"/>
    </location>
</feature>
<feature type="domain" description="Bacterial Ig-like" evidence="2">
    <location>
        <begin position="4311"/>
        <end position="4413"/>
    </location>
</feature>
<dbReference type="NCBIfam" id="NF033510">
    <property type="entry name" value="Ca_tandemer"/>
    <property type="match status" value="26"/>
</dbReference>
<feature type="domain" description="Bacterial Ig-like" evidence="2">
    <location>
        <begin position="3514"/>
        <end position="3615"/>
    </location>
</feature>
<feature type="region of interest" description="Disordered" evidence="1">
    <location>
        <begin position="5805"/>
        <end position="5830"/>
    </location>
</feature>
<feature type="compositionally biased region" description="Basic and acidic residues" evidence="1">
    <location>
        <begin position="111"/>
        <end position="143"/>
    </location>
</feature>
<feature type="domain" description="Bacterial Ig-like" evidence="2">
    <location>
        <begin position="1322"/>
        <end position="1422"/>
    </location>
</feature>
<feature type="domain" description="Bacterial Ig-like" evidence="2">
    <location>
        <begin position="1122"/>
        <end position="1223"/>
    </location>
</feature>
<feature type="domain" description="Bacterial Ig-like" evidence="2">
    <location>
        <begin position="4818"/>
        <end position="4909"/>
    </location>
</feature>
<feature type="domain" description="Bacterial Ig-like" evidence="2">
    <location>
        <begin position="7152"/>
        <end position="7253"/>
    </location>
</feature>
<feature type="domain" description="Bacterial Ig-like" evidence="2">
    <location>
        <begin position="1630"/>
        <end position="1719"/>
    </location>
</feature>
<feature type="domain" description="Bacterial Ig-like" evidence="2">
    <location>
        <begin position="2026"/>
        <end position="2117"/>
    </location>
</feature>
<gene>
    <name evidence="3" type="ORF">CNQ75_23690</name>
</gene>
<feature type="domain" description="Bacterial Ig-like" evidence="2">
    <location>
        <begin position="4421"/>
        <end position="4510"/>
    </location>
</feature>
<feature type="domain" description="Bacterial Ig-like" evidence="2">
    <location>
        <begin position="924"/>
        <end position="1019"/>
    </location>
</feature>
<evidence type="ECO:0000313" key="4">
    <source>
        <dbReference type="Proteomes" id="UP000230639"/>
    </source>
</evidence>
<feature type="domain" description="Bacterial Ig-like" evidence="2">
    <location>
        <begin position="6191"/>
        <end position="6284"/>
    </location>
</feature>
<name>A0A2I5HP40_SALDZ</name>
<feature type="domain" description="Bacterial Ig-like" evidence="2">
    <location>
        <begin position="7049"/>
        <end position="7150"/>
    </location>
</feature>
<dbReference type="STRING" id="59204.UQ49_02385"/>
<feature type="domain" description="Bacterial Ig-like" evidence="2">
    <location>
        <begin position="433"/>
        <end position="528"/>
    </location>
</feature>
<feature type="domain" description="Bacterial Ig-like" evidence="2">
    <location>
        <begin position="3913"/>
        <end position="4014"/>
    </location>
</feature>
<feature type="domain" description="Bacterial Ig-like" evidence="2">
    <location>
        <begin position="1720"/>
        <end position="1821"/>
    </location>
</feature>
<dbReference type="Pfam" id="PF19077">
    <property type="entry name" value="Big_13"/>
    <property type="match status" value="74"/>
</dbReference>
<feature type="domain" description="Bacterial Ig-like" evidence="2">
    <location>
        <begin position="2917"/>
        <end position="3017"/>
    </location>
</feature>
<feature type="domain" description="Bacterial Ig-like" evidence="2">
    <location>
        <begin position="2118"/>
        <end position="2219"/>
    </location>
</feature>
<feature type="domain" description="Bacterial Ig-like" evidence="2">
    <location>
        <begin position="4020"/>
        <end position="4111"/>
    </location>
</feature>
<feature type="domain" description="Bacterial Ig-like" evidence="2">
    <location>
        <begin position="4112"/>
        <end position="4213"/>
    </location>
</feature>
<feature type="domain" description="Bacterial Ig-like" evidence="2">
    <location>
        <begin position="7564"/>
        <end position="7665"/>
    </location>
</feature>
<feature type="domain" description="Bacterial Ig-like" evidence="2">
    <location>
        <begin position="3713"/>
        <end position="3814"/>
    </location>
</feature>
<feature type="domain" description="Bacterial Ig-like" evidence="2">
    <location>
        <begin position="5120"/>
        <end position="5211"/>
    </location>
</feature>